<dbReference type="InterPro" id="IPR013783">
    <property type="entry name" value="Ig-like_fold"/>
</dbReference>
<comment type="caution">
    <text evidence="11">The sequence shown here is derived from an EMBL/GenBank/DDBJ whole genome shotgun (WGS) entry which is preliminary data.</text>
</comment>
<evidence type="ECO:0000259" key="9">
    <source>
        <dbReference type="Pfam" id="PF00082"/>
    </source>
</evidence>
<dbReference type="SUPFAM" id="SSF52025">
    <property type="entry name" value="PA domain"/>
    <property type="match status" value="1"/>
</dbReference>
<dbReference type="EMBL" id="JACIET010000002">
    <property type="protein sequence ID" value="MBB4013570.1"/>
    <property type="molecule type" value="Genomic_DNA"/>
</dbReference>
<evidence type="ECO:0000256" key="8">
    <source>
        <dbReference type="SAM" id="SignalP"/>
    </source>
</evidence>
<evidence type="ECO:0000256" key="3">
    <source>
        <dbReference type="ARBA" id="ARBA00022729"/>
    </source>
</evidence>
<evidence type="ECO:0000256" key="7">
    <source>
        <dbReference type="PROSITE-ProRule" id="PRU01240"/>
    </source>
</evidence>
<feature type="signal peptide" evidence="8">
    <location>
        <begin position="1"/>
        <end position="29"/>
    </location>
</feature>
<protein>
    <submittedName>
        <fullName evidence="11">Subtilisin family serine protease</fullName>
    </submittedName>
</protein>
<dbReference type="Pfam" id="PF02225">
    <property type="entry name" value="PA"/>
    <property type="match status" value="1"/>
</dbReference>
<dbReference type="InterPro" id="IPR015500">
    <property type="entry name" value="Peptidase_S8_subtilisin-rel"/>
</dbReference>
<gene>
    <name evidence="11" type="ORF">GGR36_002916</name>
</gene>
<dbReference type="PANTHER" id="PTHR10795">
    <property type="entry name" value="PROPROTEIN CONVERTASE SUBTILISIN/KEXIN"/>
    <property type="match status" value="1"/>
</dbReference>
<sequence>MTRNAFRMAAMATAIAALGLGALSVPAVAGQNSDNTAARPTQDTSVALVVLNGDPLSTYVKTKPAKGKKIDFGNTNVKAYRAQLSALRNDYKAWLRANVPGAKVTGEFDIALNAVAVQLNGASLAQVSGTSMVKSAQYQALYYPSAADPDLALISAPAAWATAGGSATAGDGIRVAIVDSGIDTTHPCFADTGYPAQTQVGDRSFTNNKVIAAKVFSNRTPQRGYTAEAVGEHGTHVAGTVACNYATPAKVGNVTIPYGISGVAPRALLGNYNVFPGDLANARSEDILNALEAAYADGFDVANMSLGGGSHGAQDLLTVAVDNLDQANMVVAVANGNSGPGFSTVESPGMAARALSAGASTVPHFVGVPISAAGGSYGGATGDFGTVTAPLTAPLAVVTGSVNGLSTACSALPAGSLSGQIALITRGSCSFSTKIRNVQGAGAAAVVVSNNVAGTPIAMGTDGTAGQPTIPAYMVALEDGMSLKSAAGAATTISNSAAYFLTSSANADIMAGFSSQGPTDVDVRVKPDVVAPGVNVLSSIPHQFCSAPPCFAFFQGTSMATPHLAGSAAIVRQQHPDWSAANVRSAIVNTADWGVLKAASNGSTIVYDGNTAGAGRENLAAAVNAKVALDPVSVSFGAEPSGSGQTRSATVTLTNLSGAAQTYSLAVSPVSGSGVGFSVSTPSVTLAAGASTTVSVSTNAAQGATAGGKQAVLWISSGGTPVAHAVLYTLVK</sequence>
<dbReference type="PROSITE" id="PS00136">
    <property type="entry name" value="SUBTILASE_ASP"/>
    <property type="match status" value="1"/>
</dbReference>
<dbReference type="InterPro" id="IPR036852">
    <property type="entry name" value="Peptidase_S8/S53_dom_sf"/>
</dbReference>
<dbReference type="InterPro" id="IPR000209">
    <property type="entry name" value="Peptidase_S8/S53_dom"/>
</dbReference>
<keyword evidence="1" id="KW-0964">Secreted</keyword>
<evidence type="ECO:0000313" key="11">
    <source>
        <dbReference type="EMBL" id="MBB4013570.1"/>
    </source>
</evidence>
<dbReference type="InterPro" id="IPR003137">
    <property type="entry name" value="PA_domain"/>
</dbReference>
<dbReference type="Gene3D" id="3.40.50.200">
    <property type="entry name" value="Peptidase S8/S53 domain"/>
    <property type="match status" value="1"/>
</dbReference>
<evidence type="ECO:0000256" key="6">
    <source>
        <dbReference type="PIRSR" id="PIRSR615500-1"/>
    </source>
</evidence>
<feature type="active site" description="Charge relay system" evidence="6 7">
    <location>
        <position position="558"/>
    </location>
</feature>
<name>A0A840BKR0_9RHOO</name>
<evidence type="ECO:0000313" key="12">
    <source>
        <dbReference type="Proteomes" id="UP000561045"/>
    </source>
</evidence>
<dbReference type="Proteomes" id="UP000561045">
    <property type="component" value="Unassembled WGS sequence"/>
</dbReference>
<evidence type="ECO:0000256" key="5">
    <source>
        <dbReference type="ARBA" id="ARBA00022825"/>
    </source>
</evidence>
<feature type="active site" description="Charge relay system" evidence="6 7">
    <location>
        <position position="233"/>
    </location>
</feature>
<reference evidence="11 12" key="1">
    <citation type="submission" date="2020-08" db="EMBL/GenBank/DDBJ databases">
        <title>Genomic Encyclopedia of Type Strains, Phase IV (KMG-IV): sequencing the most valuable type-strain genomes for metagenomic binning, comparative biology and taxonomic classification.</title>
        <authorList>
            <person name="Goeker M."/>
        </authorList>
    </citation>
    <scope>NUCLEOTIDE SEQUENCE [LARGE SCALE GENOMIC DNA]</scope>
    <source>
        <strain evidence="11 12">DSM 106739</strain>
    </source>
</reference>
<dbReference type="GO" id="GO:0004252">
    <property type="term" value="F:serine-type endopeptidase activity"/>
    <property type="evidence" value="ECO:0007669"/>
    <property type="project" value="UniProtKB-UniRule"/>
</dbReference>
<proteinExistence type="inferred from homology"/>
<feature type="chain" id="PRO_5032591628" evidence="8">
    <location>
        <begin position="30"/>
        <end position="732"/>
    </location>
</feature>
<dbReference type="AlphaFoldDB" id="A0A840BKR0"/>
<feature type="domain" description="Peptidase S8/S53" evidence="9">
    <location>
        <begin position="170"/>
        <end position="596"/>
    </location>
</feature>
<keyword evidence="4 7" id="KW-0378">Hydrolase</keyword>
<dbReference type="RefSeq" id="WP_183635431.1">
    <property type="nucleotide sequence ID" value="NZ_BAABLE010000005.1"/>
</dbReference>
<evidence type="ECO:0000256" key="4">
    <source>
        <dbReference type="ARBA" id="ARBA00022801"/>
    </source>
</evidence>
<keyword evidence="5 7" id="KW-0720">Serine protease</keyword>
<evidence type="ECO:0000259" key="10">
    <source>
        <dbReference type="Pfam" id="PF02225"/>
    </source>
</evidence>
<comment type="similarity">
    <text evidence="7">Belongs to the peptidase S8 family.</text>
</comment>
<dbReference type="Gene3D" id="3.50.30.30">
    <property type="match status" value="1"/>
</dbReference>
<dbReference type="PROSITE" id="PS51892">
    <property type="entry name" value="SUBTILASE"/>
    <property type="match status" value="1"/>
</dbReference>
<dbReference type="Gene3D" id="2.60.40.10">
    <property type="entry name" value="Immunoglobulins"/>
    <property type="match status" value="1"/>
</dbReference>
<dbReference type="CDD" id="cd04818">
    <property type="entry name" value="PA_subtilisin_1"/>
    <property type="match status" value="1"/>
</dbReference>
<keyword evidence="3 8" id="KW-0732">Signal</keyword>
<dbReference type="InterPro" id="IPR023827">
    <property type="entry name" value="Peptidase_S8_Asp-AS"/>
</dbReference>
<feature type="domain" description="PA" evidence="10">
    <location>
        <begin position="392"/>
        <end position="483"/>
    </location>
</feature>
<feature type="active site" description="Charge relay system" evidence="6 7">
    <location>
        <position position="179"/>
    </location>
</feature>
<dbReference type="PRINTS" id="PR00723">
    <property type="entry name" value="SUBTILISIN"/>
</dbReference>
<organism evidence="11 12">
    <name type="scientific">Niveibacterium umoris</name>
    <dbReference type="NCBI Taxonomy" id="1193620"/>
    <lineage>
        <taxon>Bacteria</taxon>
        <taxon>Pseudomonadati</taxon>
        <taxon>Pseudomonadota</taxon>
        <taxon>Betaproteobacteria</taxon>
        <taxon>Rhodocyclales</taxon>
        <taxon>Rhodocyclaceae</taxon>
        <taxon>Niveibacterium</taxon>
    </lineage>
</organism>
<dbReference type="InterPro" id="IPR045051">
    <property type="entry name" value="SBT"/>
</dbReference>
<keyword evidence="2 7" id="KW-0645">Protease</keyword>
<dbReference type="InterPro" id="IPR046450">
    <property type="entry name" value="PA_dom_sf"/>
</dbReference>
<dbReference type="GO" id="GO:0006508">
    <property type="term" value="P:proteolysis"/>
    <property type="evidence" value="ECO:0007669"/>
    <property type="project" value="UniProtKB-KW"/>
</dbReference>
<evidence type="ECO:0000256" key="2">
    <source>
        <dbReference type="ARBA" id="ARBA00022670"/>
    </source>
</evidence>
<keyword evidence="12" id="KW-1185">Reference proteome</keyword>
<dbReference type="SUPFAM" id="SSF52743">
    <property type="entry name" value="Subtilisin-like"/>
    <property type="match status" value="1"/>
</dbReference>
<evidence type="ECO:0000256" key="1">
    <source>
        <dbReference type="ARBA" id="ARBA00022525"/>
    </source>
</evidence>
<dbReference type="Pfam" id="PF00082">
    <property type="entry name" value="Peptidase_S8"/>
    <property type="match status" value="1"/>
</dbReference>
<accession>A0A840BKR0</accession>